<protein>
    <recommendedName>
        <fullName evidence="2">Lipocalin/cytosolic fatty-acid binding domain-containing protein</fullName>
    </recommendedName>
</protein>
<feature type="non-terminal residue" evidence="1">
    <location>
        <position position="1"/>
    </location>
</feature>
<dbReference type="AlphaFoldDB" id="A0A1B6I0X5"/>
<sequence>RLGSACCACVFWISTSKLASLLATMTGAWLAWTTMMAAYVTATPTTDSAIEYCRDMQPQRSLDLEQLMGLWHTVEIIQHRDEQRFRGVQTTDTCPMVHLAKTGSSDLKMLWHEPAGYVEYRFRITDISNPGFWLSWGPQNGSMLTKPYTQFAGTVQVMKAVQTHMVLTFCSPNQSHYSIILARFNHLSSTEIRGVRNLLGRRGLPQTGVRETCKDSAPLAGPTTVLVLLSALTLVFSRSN</sequence>
<reference evidence="1" key="1">
    <citation type="submission" date="2015-11" db="EMBL/GenBank/DDBJ databases">
        <title>De novo transcriptome assembly of four potential Pierce s Disease insect vectors from Arizona vineyards.</title>
        <authorList>
            <person name="Tassone E.E."/>
        </authorList>
    </citation>
    <scope>NUCLEOTIDE SEQUENCE</scope>
</reference>
<proteinExistence type="predicted"/>
<evidence type="ECO:0008006" key="2">
    <source>
        <dbReference type="Google" id="ProtNLM"/>
    </source>
</evidence>
<name>A0A1B6I0X5_9HEMI</name>
<dbReference type="Gene3D" id="2.40.128.20">
    <property type="match status" value="1"/>
</dbReference>
<dbReference type="InterPro" id="IPR012674">
    <property type="entry name" value="Calycin"/>
</dbReference>
<accession>A0A1B6I0X5</accession>
<dbReference type="SUPFAM" id="SSF50814">
    <property type="entry name" value="Lipocalins"/>
    <property type="match status" value="1"/>
</dbReference>
<organism evidence="1">
    <name type="scientific">Homalodisca liturata</name>
    <dbReference type="NCBI Taxonomy" id="320908"/>
    <lineage>
        <taxon>Eukaryota</taxon>
        <taxon>Metazoa</taxon>
        <taxon>Ecdysozoa</taxon>
        <taxon>Arthropoda</taxon>
        <taxon>Hexapoda</taxon>
        <taxon>Insecta</taxon>
        <taxon>Pterygota</taxon>
        <taxon>Neoptera</taxon>
        <taxon>Paraneoptera</taxon>
        <taxon>Hemiptera</taxon>
        <taxon>Auchenorrhyncha</taxon>
        <taxon>Membracoidea</taxon>
        <taxon>Cicadellidae</taxon>
        <taxon>Cicadellinae</taxon>
        <taxon>Proconiini</taxon>
        <taxon>Homalodisca</taxon>
    </lineage>
</organism>
<gene>
    <name evidence="1" type="ORF">g.34465</name>
</gene>
<dbReference type="EMBL" id="GECU01027162">
    <property type="protein sequence ID" value="JAS80544.1"/>
    <property type="molecule type" value="Transcribed_RNA"/>
</dbReference>
<evidence type="ECO:0000313" key="1">
    <source>
        <dbReference type="EMBL" id="JAS80544.1"/>
    </source>
</evidence>